<gene>
    <name evidence="1" type="ORF">RPERSI_LOCUS2039</name>
</gene>
<reference evidence="1" key="1">
    <citation type="submission" date="2021-06" db="EMBL/GenBank/DDBJ databases">
        <authorList>
            <person name="Kallberg Y."/>
            <person name="Tangrot J."/>
            <person name="Rosling A."/>
        </authorList>
    </citation>
    <scope>NUCLEOTIDE SEQUENCE</scope>
    <source>
        <strain evidence="1">MA461A</strain>
    </source>
</reference>
<name>A0ACA9L5A1_9GLOM</name>
<evidence type="ECO:0000313" key="1">
    <source>
        <dbReference type="EMBL" id="CAG8506033.1"/>
    </source>
</evidence>
<comment type="caution">
    <text evidence="1">The sequence shown here is derived from an EMBL/GenBank/DDBJ whole genome shotgun (WGS) entry which is preliminary data.</text>
</comment>
<evidence type="ECO:0000313" key="2">
    <source>
        <dbReference type="Proteomes" id="UP000789920"/>
    </source>
</evidence>
<sequence>MDKMEMDNMDFFIGLQFGYLEVLKRMVNISKGFGSQYCTFSVSQSKVEIIGLDLKSSLYVCVSCEVSDDAYVQVLRFNIPPSFQNTGTVCFKVNTHNLVHAIECMCKETDRHLMSYVYMKLRESGEKWILNLQREDSNDKEVNKNEKEIFVLPETFLKSEPRIGPFNVDMAIPHFYEVHCVGVSIKNFNERIKISANNQGELRLEAGHAMFNIATCFNNCINYMDLVEILDGDHCKFVTINVDSAHFVKFFNVVTEEFDVNFKIVDNHALLLEGEEKEKCLKVKLILPAKL</sequence>
<organism evidence="1 2">
    <name type="scientific">Racocetra persica</name>
    <dbReference type="NCBI Taxonomy" id="160502"/>
    <lineage>
        <taxon>Eukaryota</taxon>
        <taxon>Fungi</taxon>
        <taxon>Fungi incertae sedis</taxon>
        <taxon>Mucoromycota</taxon>
        <taxon>Glomeromycotina</taxon>
        <taxon>Glomeromycetes</taxon>
        <taxon>Diversisporales</taxon>
        <taxon>Gigasporaceae</taxon>
        <taxon>Racocetra</taxon>
    </lineage>
</organism>
<proteinExistence type="predicted"/>
<dbReference type="Proteomes" id="UP000789920">
    <property type="component" value="Unassembled WGS sequence"/>
</dbReference>
<dbReference type="EMBL" id="CAJVQC010002118">
    <property type="protein sequence ID" value="CAG8506033.1"/>
    <property type="molecule type" value="Genomic_DNA"/>
</dbReference>
<protein>
    <submittedName>
        <fullName evidence="1">23318_t:CDS:1</fullName>
    </submittedName>
</protein>
<accession>A0ACA9L5A1</accession>
<keyword evidence="2" id="KW-1185">Reference proteome</keyword>